<keyword evidence="3" id="KW-1185">Reference proteome</keyword>
<dbReference type="SUPFAM" id="SSF56112">
    <property type="entry name" value="Protein kinase-like (PK-like)"/>
    <property type="match status" value="1"/>
</dbReference>
<proteinExistence type="predicted"/>
<evidence type="ECO:0000259" key="1">
    <source>
        <dbReference type="SMART" id="SM00587"/>
    </source>
</evidence>
<name>A0A0U1DMK3_9MYCO</name>
<evidence type="ECO:0000313" key="3">
    <source>
        <dbReference type="Proteomes" id="UP000199601"/>
    </source>
</evidence>
<feature type="domain" description="CHK kinase-like" evidence="1">
    <location>
        <begin position="136"/>
        <end position="319"/>
    </location>
</feature>
<dbReference type="Gene3D" id="3.90.1200.10">
    <property type="match status" value="1"/>
</dbReference>
<accession>A0A0U1DMK3</accession>
<dbReference type="Pfam" id="PF01636">
    <property type="entry name" value="APH"/>
    <property type="match status" value="1"/>
</dbReference>
<dbReference type="InterPro" id="IPR015897">
    <property type="entry name" value="CHK_kinase-like"/>
</dbReference>
<dbReference type="InterPro" id="IPR011009">
    <property type="entry name" value="Kinase-like_dom_sf"/>
</dbReference>
<keyword evidence="2" id="KW-0808">Transferase</keyword>
<dbReference type="EMBL" id="CTEC01000002">
    <property type="protein sequence ID" value="CQD18292.1"/>
    <property type="molecule type" value="Genomic_DNA"/>
</dbReference>
<reference evidence="3" key="1">
    <citation type="submission" date="2015-03" db="EMBL/GenBank/DDBJ databases">
        <authorList>
            <person name="Urmite Genomes"/>
        </authorList>
    </citation>
    <scope>NUCLEOTIDE SEQUENCE [LARGE SCALE GENOMIC DNA]</scope>
    <source>
        <strain evidence="3">CSUR P1344</strain>
    </source>
</reference>
<sequence>MRIAMTGQALRVMLQSADDVTPDVLTSLLRRHDPDVAVTGVTVGHTWQGTTSHLHFDVTYADPNTRLPQRLFVKTQLSTVHELPEAFDESLSEGGGGTVLYDDETRFYRDLRPDLDVETMTTYFAEHLDGPSQFLIIGEDITLRGAQVPDAVAGLSVEQVDALLATLSRVHAPFWGSPRLADGGDLSWLQHPVTGGFAAFLRDNGFAIIRALIEAPYKKALLDAAGTDMDAMEAAFWRLQERVARDPITLLHGDPHPRNTYALPNGQMGVLDWQLVRRGSWSHDVGYALIGALSPELRRAHERELLDNYRGRLLDAGVTSVPDREAMWTAFRQSPAWGFCMWAIAPDQMYSVEVVNAVLSRFAEAYLDLGTGKLLS</sequence>
<evidence type="ECO:0000313" key="2">
    <source>
        <dbReference type="EMBL" id="CQD18292.1"/>
    </source>
</evidence>
<dbReference type="Proteomes" id="UP000199601">
    <property type="component" value="Unassembled WGS sequence"/>
</dbReference>
<gene>
    <name evidence="2" type="ORF">BN000_04130</name>
</gene>
<organism evidence="2 3">
    <name type="scientific">Mycobacterium europaeum</name>
    <dbReference type="NCBI Taxonomy" id="761804"/>
    <lineage>
        <taxon>Bacteria</taxon>
        <taxon>Bacillati</taxon>
        <taxon>Actinomycetota</taxon>
        <taxon>Actinomycetes</taxon>
        <taxon>Mycobacteriales</taxon>
        <taxon>Mycobacteriaceae</taxon>
        <taxon>Mycobacterium</taxon>
        <taxon>Mycobacterium simiae complex</taxon>
    </lineage>
</organism>
<dbReference type="SMART" id="SM00587">
    <property type="entry name" value="CHK"/>
    <property type="match status" value="1"/>
</dbReference>
<dbReference type="GO" id="GO:0016740">
    <property type="term" value="F:transferase activity"/>
    <property type="evidence" value="ECO:0007669"/>
    <property type="project" value="UniProtKB-KW"/>
</dbReference>
<dbReference type="InterPro" id="IPR002575">
    <property type="entry name" value="Aminoglycoside_PTrfase"/>
</dbReference>
<dbReference type="AlphaFoldDB" id="A0A0U1DMK3"/>
<protein>
    <submittedName>
        <fullName evidence="2">Putative aminoglycoside phosphotransferase</fullName>
    </submittedName>
</protein>